<proteinExistence type="predicted"/>
<feature type="compositionally biased region" description="Basic and acidic residues" evidence="5">
    <location>
        <begin position="599"/>
        <end position="627"/>
    </location>
</feature>
<dbReference type="OrthoDB" id="539213at2759"/>
<protein>
    <submittedName>
        <fullName evidence="6">Ankyrin</fullName>
    </submittedName>
</protein>
<dbReference type="InterPro" id="IPR002110">
    <property type="entry name" value="Ankyrin_rpt"/>
</dbReference>
<evidence type="ECO:0000313" key="6">
    <source>
        <dbReference type="EMBL" id="KAF2241720.1"/>
    </source>
</evidence>
<dbReference type="PANTHER" id="PTHR24198:SF165">
    <property type="entry name" value="ANKYRIN REPEAT-CONTAINING PROTEIN-RELATED"/>
    <property type="match status" value="1"/>
</dbReference>
<feature type="repeat" description="ANK" evidence="3">
    <location>
        <begin position="568"/>
        <end position="600"/>
    </location>
</feature>
<sequence>MATPSVLPEVPAKHADFISYVQSHADTPLSELLEPYKKYDAKLREVFAQEPEHPALADQHLNVVPVFDGQQEDVKIRARDLESESAEEKDKYIMSLDAADRRPNGSPAIVQDIKDFQQNFALFCESSLVDLDWNNVVAAGSSVVTCLLPVPDKYKKSKRALRQYYHEMIAPASDVDLFLYGLSEEDAVKKIIEIEQRIKDSILTETTTIRTKNAITIASQYPTRHIQIVCRIYKSISEILTGFDVDCSCVAYDGKQVFAAPRALTAYMTQTNTVDLTRRSPSYENRLSKYSHRGFEVYWPLLERSRIDPTIFERNFARTVGLARLLVLERLPSKTEREAYMDERRRERGRPAINRHWKRSTRDNIKDKYEDEVAEWVDQEDISDYHTFTIPYGPKYHAKKIEKLLYTKDLLLNAEWNKPKDREVNLHRHPAFFGYAEDIIHDCCGFCPRPVTPEEQDVAEEESKIYVSGDISFIKDDAGRQAIGSFNPITDEDWTEMAYVGNSARLCQAIIDKDLEHVEDWLSQDGADPNSRDYTGRTPLHLAVMCSSCEIVQTLISHGARLVARLADGRTALHLAAARGNVEMVRMILRKSEENEEEEAKKEDLRKQARMAAREGKDEQPESDKRAASFAAEDSDLEVVEKEEEDSEPDEDARTTTTGSFVKVKKEERKADDLIPDEEDEPDVYDVNVVAWDTQCSPLHLAILNGHIEVVKELVQSFGADVLLPIKLFNDWDKSPRGAILTLVLALRLPLEKAKAMTQALLEIGASSAQADMHQTTALHYISNKQPDILETLIKFDEPAAKRAINHLSVRGSSWSASAQSPLMSAISKGNALAALKLLDAGAKPTIEFKDWIKAVEVQFESVSGVGAEQNHKNFARDIEQPIILAVQTELPEVALQLIEQDVSPNTVTKQSQQAIVDQYYSRYNSMESLLDIVRKKIRDLRDYKDAEAPSKPDLNVKEGVDYLAGIEPDSYQSFIAQMQLESARESDRRTNEDYEQRLKQHQERKGVTEKQEALEALAVKYEKLEEILLNKGAKTFKELHPDIASAYQEYQQYSHPEQKKVPWELSFNFSVHDLTDESREAYIKLFQAAWDGDVNTIKSLTLAPWGPSNNTPLKIAIQDNNNQSPFSLAVLRGHLDVARAIVEISFAQFQPANDEEPKARYHMGNDADEGEDNMSDTSDIPVYKELVDDKFTVENIGEVSTQVKSKVSPLAFMSFSCSARSYAKFFMGDKKFTYGVDDREVGGSPTLTLQSWAITTNDKSLFSFLLDLDVEWTDRLAKNMDGSSGIPSFATYDFELALKYGRIDLLAEMIKHGGAGMELQSLVKNSSVKYREKPKYYQGLSVHGKKRTDWIRAARGTDAEGVTDTSPPLLEAAFNGSLQSVEWLLSDTPARHYLDFAEAYKGDKFITHLNTAAGGFEKVLRKWLGARRELALHCAVMAKPGAETSKLIQYLLQVMPESLETKSGDGYTPLALAFSLHRLEAAKILIDAGADQTVRDSNGANIIHLLLCPAYTNGSSKDEEAFQPLLDLIDKRLISSLLTERSSHEPGSLTPIARRLRYCGSENEDVLRMLLDFAAPTCNEHLELLDGSGDTPLHYVVKSRKQSWLQIILEYRPDLLYRENSVGRTPYELAEDAYISECVSDPPGVTSNRYYSYPYQNNYPSLVQRLPETFAKDYKEAGNATTESVWRICEEFVKNHPGRRRLVSLLDANEVAKRLAKRKAEVRVYDRVKRDEESDAGSVDGNAVDLGDEVRQWYVSTAPSSTSAY</sequence>
<dbReference type="Pfam" id="PF26128">
    <property type="entry name" value="Gad2"/>
    <property type="match status" value="1"/>
</dbReference>
<feature type="compositionally biased region" description="Acidic residues" evidence="5">
    <location>
        <begin position="633"/>
        <end position="651"/>
    </location>
</feature>
<dbReference type="InterPro" id="IPR036770">
    <property type="entry name" value="Ankyrin_rpt-contain_sf"/>
</dbReference>
<name>A0A6A6HWF1_9PLEO</name>
<feature type="repeat" description="ANK" evidence="3">
    <location>
        <begin position="694"/>
        <end position="716"/>
    </location>
</feature>
<dbReference type="Proteomes" id="UP000800094">
    <property type="component" value="Unassembled WGS sequence"/>
</dbReference>
<feature type="region of interest" description="Disordered" evidence="5">
    <location>
        <begin position="592"/>
        <end position="661"/>
    </location>
</feature>
<evidence type="ECO:0000313" key="7">
    <source>
        <dbReference type="Proteomes" id="UP000800094"/>
    </source>
</evidence>
<dbReference type="PROSITE" id="PS50088">
    <property type="entry name" value="ANK_REPEAT"/>
    <property type="match status" value="4"/>
</dbReference>
<feature type="repeat" description="ANK" evidence="3">
    <location>
        <begin position="1466"/>
        <end position="1498"/>
    </location>
</feature>
<evidence type="ECO:0000256" key="4">
    <source>
        <dbReference type="SAM" id="Coils"/>
    </source>
</evidence>
<dbReference type="RefSeq" id="XP_033676724.1">
    <property type="nucleotide sequence ID" value="XM_033824369.1"/>
</dbReference>
<gene>
    <name evidence="6" type="ORF">BU26DRAFT_439934</name>
</gene>
<evidence type="ECO:0000256" key="1">
    <source>
        <dbReference type="ARBA" id="ARBA00022737"/>
    </source>
</evidence>
<dbReference type="SUPFAM" id="SSF48403">
    <property type="entry name" value="Ankyrin repeat"/>
    <property type="match status" value="2"/>
</dbReference>
<dbReference type="SMART" id="SM00248">
    <property type="entry name" value="ANK"/>
    <property type="match status" value="11"/>
</dbReference>
<dbReference type="PRINTS" id="PR01415">
    <property type="entry name" value="ANKYRIN"/>
</dbReference>
<dbReference type="GeneID" id="54577699"/>
<evidence type="ECO:0000256" key="5">
    <source>
        <dbReference type="SAM" id="MobiDB-lite"/>
    </source>
</evidence>
<keyword evidence="2 3" id="KW-0040">ANK repeat</keyword>
<organism evidence="6 7">
    <name type="scientific">Trematosphaeria pertusa</name>
    <dbReference type="NCBI Taxonomy" id="390896"/>
    <lineage>
        <taxon>Eukaryota</taxon>
        <taxon>Fungi</taxon>
        <taxon>Dikarya</taxon>
        <taxon>Ascomycota</taxon>
        <taxon>Pezizomycotina</taxon>
        <taxon>Dothideomycetes</taxon>
        <taxon>Pleosporomycetidae</taxon>
        <taxon>Pleosporales</taxon>
        <taxon>Massarineae</taxon>
        <taxon>Trematosphaeriaceae</taxon>
        <taxon>Trematosphaeria</taxon>
    </lineage>
</organism>
<keyword evidence="4" id="KW-0175">Coiled coil</keyword>
<dbReference type="EMBL" id="ML987210">
    <property type="protein sequence ID" value="KAF2241720.1"/>
    <property type="molecule type" value="Genomic_DNA"/>
</dbReference>
<feature type="repeat" description="ANK" evidence="3">
    <location>
        <begin position="535"/>
        <end position="567"/>
    </location>
</feature>
<dbReference type="Pfam" id="PF00023">
    <property type="entry name" value="Ank"/>
    <property type="match status" value="1"/>
</dbReference>
<reference evidence="6" key="1">
    <citation type="journal article" date="2020" name="Stud. Mycol.">
        <title>101 Dothideomycetes genomes: a test case for predicting lifestyles and emergence of pathogens.</title>
        <authorList>
            <person name="Haridas S."/>
            <person name="Albert R."/>
            <person name="Binder M."/>
            <person name="Bloem J."/>
            <person name="Labutti K."/>
            <person name="Salamov A."/>
            <person name="Andreopoulos B."/>
            <person name="Baker S."/>
            <person name="Barry K."/>
            <person name="Bills G."/>
            <person name="Bluhm B."/>
            <person name="Cannon C."/>
            <person name="Castanera R."/>
            <person name="Culley D."/>
            <person name="Daum C."/>
            <person name="Ezra D."/>
            <person name="Gonzalez J."/>
            <person name="Henrissat B."/>
            <person name="Kuo A."/>
            <person name="Liang C."/>
            <person name="Lipzen A."/>
            <person name="Lutzoni F."/>
            <person name="Magnuson J."/>
            <person name="Mondo S."/>
            <person name="Nolan M."/>
            <person name="Ohm R."/>
            <person name="Pangilinan J."/>
            <person name="Park H.-J."/>
            <person name="Ramirez L."/>
            <person name="Alfaro M."/>
            <person name="Sun H."/>
            <person name="Tritt A."/>
            <person name="Yoshinaga Y."/>
            <person name="Zwiers L.-H."/>
            <person name="Turgeon B."/>
            <person name="Goodwin S."/>
            <person name="Spatafora J."/>
            <person name="Crous P."/>
            <person name="Grigoriev I."/>
        </authorList>
    </citation>
    <scope>NUCLEOTIDE SEQUENCE</scope>
    <source>
        <strain evidence="6">CBS 122368</strain>
    </source>
</reference>
<dbReference type="Gene3D" id="1.25.40.20">
    <property type="entry name" value="Ankyrin repeat-containing domain"/>
    <property type="match status" value="4"/>
</dbReference>
<dbReference type="PROSITE" id="PS50297">
    <property type="entry name" value="ANK_REP_REGION"/>
    <property type="match status" value="4"/>
</dbReference>
<keyword evidence="1" id="KW-0677">Repeat</keyword>
<accession>A0A6A6HWF1</accession>
<feature type="coiled-coil region" evidence="4">
    <location>
        <begin position="985"/>
        <end position="1028"/>
    </location>
</feature>
<dbReference type="PANTHER" id="PTHR24198">
    <property type="entry name" value="ANKYRIN REPEAT AND PROTEIN KINASE DOMAIN-CONTAINING PROTEIN"/>
    <property type="match status" value="1"/>
</dbReference>
<dbReference type="Pfam" id="PF12796">
    <property type="entry name" value="Ank_2"/>
    <property type="match status" value="1"/>
</dbReference>
<evidence type="ECO:0000256" key="2">
    <source>
        <dbReference type="ARBA" id="ARBA00023043"/>
    </source>
</evidence>
<keyword evidence="7" id="KW-1185">Reference proteome</keyword>
<evidence type="ECO:0000256" key="3">
    <source>
        <dbReference type="PROSITE-ProRule" id="PRU00023"/>
    </source>
</evidence>